<dbReference type="AlphaFoldDB" id="E4YD72"/>
<organism evidence="3">
    <name type="scientific">Oikopleura dioica</name>
    <name type="common">Tunicate</name>
    <dbReference type="NCBI Taxonomy" id="34765"/>
    <lineage>
        <taxon>Eukaryota</taxon>
        <taxon>Metazoa</taxon>
        <taxon>Chordata</taxon>
        <taxon>Tunicata</taxon>
        <taxon>Appendicularia</taxon>
        <taxon>Copelata</taxon>
        <taxon>Oikopleuridae</taxon>
        <taxon>Oikopleura</taxon>
    </lineage>
</organism>
<name>E4YD72_OIKDI</name>
<dbReference type="PANTHER" id="PTHR24260">
    <property type="match status" value="1"/>
</dbReference>
<dbReference type="Pfam" id="PF00089">
    <property type="entry name" value="Trypsin"/>
    <property type="match status" value="1"/>
</dbReference>
<proteinExistence type="predicted"/>
<dbReference type="PROSITE" id="PS50240">
    <property type="entry name" value="TRYPSIN_DOM"/>
    <property type="match status" value="1"/>
</dbReference>
<feature type="domain" description="Peptidase S1" evidence="2">
    <location>
        <begin position="1"/>
        <end position="227"/>
    </location>
</feature>
<dbReference type="InterPro" id="IPR043504">
    <property type="entry name" value="Peptidase_S1_PA_chymotrypsin"/>
</dbReference>
<dbReference type="GO" id="GO:0006508">
    <property type="term" value="P:proteolysis"/>
    <property type="evidence" value="ECO:0007669"/>
    <property type="project" value="InterPro"/>
</dbReference>
<reference evidence="3" key="1">
    <citation type="journal article" date="2010" name="Science">
        <title>Plasticity of animal genome architecture unmasked by rapid evolution of a pelagic tunicate.</title>
        <authorList>
            <person name="Denoeud F."/>
            <person name="Henriet S."/>
            <person name="Mungpakdee S."/>
            <person name="Aury J.M."/>
            <person name="Da Silva C."/>
            <person name="Brinkmann H."/>
            <person name="Mikhaleva J."/>
            <person name="Olsen L.C."/>
            <person name="Jubin C."/>
            <person name="Canestro C."/>
            <person name="Bouquet J.M."/>
            <person name="Danks G."/>
            <person name="Poulain J."/>
            <person name="Campsteijn C."/>
            <person name="Adamski M."/>
            <person name="Cross I."/>
            <person name="Yadetie F."/>
            <person name="Muffato M."/>
            <person name="Louis A."/>
            <person name="Butcher S."/>
            <person name="Tsagkogeorga G."/>
            <person name="Konrad A."/>
            <person name="Singh S."/>
            <person name="Jensen M.F."/>
            <person name="Cong E.H."/>
            <person name="Eikeseth-Otteraa H."/>
            <person name="Noel B."/>
            <person name="Anthouard V."/>
            <person name="Porcel B.M."/>
            <person name="Kachouri-Lafond R."/>
            <person name="Nishino A."/>
            <person name="Ugolini M."/>
            <person name="Chourrout P."/>
            <person name="Nishida H."/>
            <person name="Aasland R."/>
            <person name="Huzurbazar S."/>
            <person name="Westhof E."/>
            <person name="Delsuc F."/>
            <person name="Lehrach H."/>
            <person name="Reinhardt R."/>
            <person name="Weissenbach J."/>
            <person name="Roy S.W."/>
            <person name="Artiguenave F."/>
            <person name="Postlethwait J.H."/>
            <person name="Manak J.R."/>
            <person name="Thompson E.M."/>
            <person name="Jaillon O."/>
            <person name="Du Pasquier L."/>
            <person name="Boudinot P."/>
            <person name="Liberles D.A."/>
            <person name="Volff J.N."/>
            <person name="Philippe H."/>
            <person name="Lenhard B."/>
            <person name="Roest Crollius H."/>
            <person name="Wincker P."/>
            <person name="Chourrout D."/>
        </authorList>
    </citation>
    <scope>NUCLEOTIDE SEQUENCE [LARGE SCALE GENOMIC DNA]</scope>
</reference>
<dbReference type="GO" id="GO:0004252">
    <property type="term" value="F:serine-type endopeptidase activity"/>
    <property type="evidence" value="ECO:0007669"/>
    <property type="project" value="InterPro"/>
</dbReference>
<dbReference type="EMBL" id="FN654422">
    <property type="protein sequence ID" value="CBY33483.1"/>
    <property type="molecule type" value="Genomic_DNA"/>
</dbReference>
<dbReference type="Proteomes" id="UP000011014">
    <property type="component" value="Unassembled WGS sequence"/>
</dbReference>
<evidence type="ECO:0000313" key="3">
    <source>
        <dbReference type="EMBL" id="CBY33483.1"/>
    </source>
</evidence>
<dbReference type="InterPro" id="IPR001314">
    <property type="entry name" value="Peptidase_S1A"/>
</dbReference>
<evidence type="ECO:0000256" key="1">
    <source>
        <dbReference type="ARBA" id="ARBA00023157"/>
    </source>
</evidence>
<dbReference type="PRINTS" id="PR00722">
    <property type="entry name" value="CHYMOTRYPSIN"/>
</dbReference>
<dbReference type="Gene3D" id="2.40.10.10">
    <property type="entry name" value="Trypsin-like serine proteases"/>
    <property type="match status" value="1"/>
</dbReference>
<sequence>MSVPHVASVFYKGAYKCGASVLTSTSALTAAHCDYRKTGDAASTLKVRAGMQSTSSMINVQERATTTIRKHPSYSAASMKNDIMILKWSNQLTLNNYVKPSSSSTASSFTTCAYGYDSNNRDTKELTCFTGSTKSHSTCNSVTGWNGLVYSPYQFCIEGNSKSAGACFHDGGAPAVNSNVIYGIYSFPDLQFNGSTYPPSAKCNESGKPGVFTQEKGSCYFRQNKLK</sequence>
<protein>
    <recommendedName>
        <fullName evidence="2">Peptidase S1 domain-containing protein</fullName>
    </recommendedName>
</protein>
<dbReference type="InterPro" id="IPR018114">
    <property type="entry name" value="TRYPSIN_HIS"/>
</dbReference>
<dbReference type="InterPro" id="IPR009003">
    <property type="entry name" value="Peptidase_S1_PA"/>
</dbReference>
<dbReference type="SUPFAM" id="SSF50494">
    <property type="entry name" value="Trypsin-like serine proteases"/>
    <property type="match status" value="1"/>
</dbReference>
<dbReference type="InterPro" id="IPR001254">
    <property type="entry name" value="Trypsin_dom"/>
</dbReference>
<dbReference type="FunFam" id="2.40.10.10:FF:000068">
    <property type="entry name" value="transmembrane protease serine 2"/>
    <property type="match status" value="1"/>
</dbReference>
<dbReference type="SMART" id="SM00020">
    <property type="entry name" value="Tryp_SPc"/>
    <property type="match status" value="1"/>
</dbReference>
<dbReference type="PROSITE" id="PS00134">
    <property type="entry name" value="TRYPSIN_HIS"/>
    <property type="match status" value="1"/>
</dbReference>
<dbReference type="InterPro" id="IPR051333">
    <property type="entry name" value="CLIP_Serine_Protease"/>
</dbReference>
<keyword evidence="1" id="KW-1015">Disulfide bond</keyword>
<accession>E4YD72</accession>
<gene>
    <name evidence="3" type="ORF">GSOID_T00021403001</name>
</gene>
<dbReference type="PANTHER" id="PTHR24260:SF136">
    <property type="entry name" value="GH08193P-RELATED"/>
    <property type="match status" value="1"/>
</dbReference>
<evidence type="ECO:0000259" key="2">
    <source>
        <dbReference type="PROSITE" id="PS50240"/>
    </source>
</evidence>